<protein>
    <recommendedName>
        <fullName evidence="3">G protein-regulated inducer of neurite outgrowth C-terminal domain-containing protein</fullName>
    </recommendedName>
</protein>
<dbReference type="AlphaFoldDB" id="A0A7I8VQC5"/>
<feature type="region of interest" description="Disordered" evidence="2">
    <location>
        <begin position="1"/>
        <end position="79"/>
    </location>
</feature>
<evidence type="ECO:0000313" key="5">
    <source>
        <dbReference type="Proteomes" id="UP000549394"/>
    </source>
</evidence>
<feature type="compositionally biased region" description="Basic and acidic residues" evidence="2">
    <location>
        <begin position="157"/>
        <end position="173"/>
    </location>
</feature>
<reference evidence="4 5" key="1">
    <citation type="submission" date="2020-08" db="EMBL/GenBank/DDBJ databases">
        <authorList>
            <person name="Hejnol A."/>
        </authorList>
    </citation>
    <scope>NUCLEOTIDE SEQUENCE [LARGE SCALE GENOMIC DNA]</scope>
</reference>
<gene>
    <name evidence="4" type="ORF">DGYR_LOCUS6799</name>
</gene>
<accession>A0A7I8VQC5</accession>
<feature type="compositionally biased region" description="Basic residues" evidence="2">
    <location>
        <begin position="1"/>
        <end position="11"/>
    </location>
</feature>
<dbReference type="EMBL" id="CAJFCJ010000008">
    <property type="protein sequence ID" value="CAD5118424.1"/>
    <property type="molecule type" value="Genomic_DNA"/>
</dbReference>
<dbReference type="OrthoDB" id="10049175at2759"/>
<feature type="compositionally biased region" description="Basic and acidic residues" evidence="2">
    <location>
        <begin position="27"/>
        <end position="38"/>
    </location>
</feature>
<dbReference type="InterPro" id="IPR032745">
    <property type="entry name" value="GRIN_C"/>
</dbReference>
<dbReference type="PANTHER" id="PTHR15718:SF3">
    <property type="entry name" value="G PROTEIN-REGULATED INDUCER OF NEURITE OUTGROWTH C-TERMINAL DOMAIN-CONTAINING PROTEIN"/>
    <property type="match status" value="1"/>
</dbReference>
<sequence>MPGDARRKRFLYQRSQTLPAEDAGESLLERGEEKELRKPSGSIRRTQFKQRRSITLSEAPVLRPNDSQRTSSRTTPTELFHKMRDKIQQKLFQTEWPNAAVIVEDRRQRALEALEASIGAQETPQTSKKELIWEKIELKEVSALTGAKYKYSPTKVPKSDLPRPKSCSEDPRPKMSQSKSDFQPSTSSSSPIEQREIILDAKAQARLQSEKSIPDVVFDDHGQTWDVYGAEFDPEILGQAIQNHLRELMNGKEEKKQERSRSQGFWFKLFCLFRQTPEEASA</sequence>
<dbReference type="Pfam" id="PF15235">
    <property type="entry name" value="GRIN_C"/>
    <property type="match status" value="1"/>
</dbReference>
<feature type="region of interest" description="Disordered" evidence="2">
    <location>
        <begin position="152"/>
        <end position="195"/>
    </location>
</feature>
<dbReference type="GO" id="GO:0005886">
    <property type="term" value="C:plasma membrane"/>
    <property type="evidence" value="ECO:0007669"/>
    <property type="project" value="TreeGrafter"/>
</dbReference>
<comment type="function">
    <text evidence="1">May be involved in neurite outgrowth.</text>
</comment>
<feature type="compositionally biased region" description="Polar residues" evidence="2">
    <location>
        <begin position="65"/>
        <end position="77"/>
    </location>
</feature>
<organism evidence="4 5">
    <name type="scientific">Dimorphilus gyrociliatus</name>
    <dbReference type="NCBI Taxonomy" id="2664684"/>
    <lineage>
        <taxon>Eukaryota</taxon>
        <taxon>Metazoa</taxon>
        <taxon>Spiralia</taxon>
        <taxon>Lophotrochozoa</taxon>
        <taxon>Annelida</taxon>
        <taxon>Polychaeta</taxon>
        <taxon>Polychaeta incertae sedis</taxon>
        <taxon>Dinophilidae</taxon>
        <taxon>Dimorphilus</taxon>
    </lineage>
</organism>
<dbReference type="GO" id="GO:0031175">
    <property type="term" value="P:neuron projection development"/>
    <property type="evidence" value="ECO:0007669"/>
    <property type="project" value="TreeGrafter"/>
</dbReference>
<feature type="compositionally biased region" description="Low complexity" evidence="2">
    <location>
        <begin position="176"/>
        <end position="190"/>
    </location>
</feature>
<proteinExistence type="predicted"/>
<evidence type="ECO:0000259" key="3">
    <source>
        <dbReference type="Pfam" id="PF15235"/>
    </source>
</evidence>
<dbReference type="PANTHER" id="PTHR15718">
    <property type="entry name" value="G PROTEIN-REGULATED INDUCER OF NEURITE OUTGROWTH C-TERMINAL DOMAIN-CONTAINING PROTEIN"/>
    <property type="match status" value="1"/>
</dbReference>
<evidence type="ECO:0000313" key="4">
    <source>
        <dbReference type="EMBL" id="CAD5118424.1"/>
    </source>
</evidence>
<keyword evidence="5" id="KW-1185">Reference proteome</keyword>
<name>A0A7I8VQC5_9ANNE</name>
<evidence type="ECO:0000256" key="2">
    <source>
        <dbReference type="SAM" id="MobiDB-lite"/>
    </source>
</evidence>
<feature type="domain" description="G protein-regulated inducer of neurite outgrowth C-terminal" evidence="3">
    <location>
        <begin position="176"/>
        <end position="258"/>
    </location>
</feature>
<dbReference type="Proteomes" id="UP000549394">
    <property type="component" value="Unassembled WGS sequence"/>
</dbReference>
<dbReference type="InterPro" id="IPR026646">
    <property type="entry name" value="GPRIN2-like/GPRIN3"/>
</dbReference>
<evidence type="ECO:0000256" key="1">
    <source>
        <dbReference type="ARBA" id="ARBA00002358"/>
    </source>
</evidence>
<comment type="caution">
    <text evidence="4">The sequence shown here is derived from an EMBL/GenBank/DDBJ whole genome shotgun (WGS) entry which is preliminary data.</text>
</comment>